<proteinExistence type="predicted"/>
<accession>A0ABQ2D8L3</accession>
<dbReference type="InterPro" id="IPR036390">
    <property type="entry name" value="WH_DNA-bd_sf"/>
</dbReference>
<dbReference type="EMBL" id="BMOD01000021">
    <property type="protein sequence ID" value="GGJ49885.1"/>
    <property type="molecule type" value="Genomic_DNA"/>
</dbReference>
<comment type="caution">
    <text evidence="2">The sequence shown here is derived from an EMBL/GenBank/DDBJ whole genome shotgun (WGS) entry which is preliminary data.</text>
</comment>
<organism evidence="2 3">
    <name type="scientific">Deinococcus roseus</name>
    <dbReference type="NCBI Taxonomy" id="392414"/>
    <lineage>
        <taxon>Bacteria</taxon>
        <taxon>Thermotogati</taxon>
        <taxon>Deinococcota</taxon>
        <taxon>Deinococci</taxon>
        <taxon>Deinococcales</taxon>
        <taxon>Deinococcaceae</taxon>
        <taxon>Deinococcus</taxon>
    </lineage>
</organism>
<feature type="domain" description="DUF2087" evidence="1">
    <location>
        <begin position="104"/>
        <end position="171"/>
    </location>
</feature>
<dbReference type="Gene3D" id="1.10.10.10">
    <property type="entry name" value="Winged helix-like DNA-binding domain superfamily/Winged helix DNA-binding domain"/>
    <property type="match status" value="1"/>
</dbReference>
<dbReference type="SUPFAM" id="SSF46785">
    <property type="entry name" value="Winged helix' DNA-binding domain"/>
    <property type="match status" value="1"/>
</dbReference>
<dbReference type="RefSeq" id="WP_189005785.1">
    <property type="nucleotide sequence ID" value="NZ_BMOD01000021.1"/>
</dbReference>
<dbReference type="Pfam" id="PF12840">
    <property type="entry name" value="HTH_20"/>
    <property type="match status" value="1"/>
</dbReference>
<sequence length="178" mass="20501">MLQSTHLKNFLLLHHPHRQVVLEALQTGPHSLLDLVALLYNTQQTEHHLGKLQKAGLVKQDAAVYVLALDRFQEAQQKAQHPWLEKNRPFFQLLEQAFDENGVLRALPQQNNKKRALLEKLSLLFAADQKYTEKEVNALLLGFTRDPFLLRRSLIDAGLLSRTPSGSQYWRETHVPEI</sequence>
<evidence type="ECO:0000313" key="3">
    <source>
        <dbReference type="Proteomes" id="UP000632222"/>
    </source>
</evidence>
<dbReference type="Proteomes" id="UP000632222">
    <property type="component" value="Unassembled WGS sequence"/>
</dbReference>
<dbReference type="Pfam" id="PF09860">
    <property type="entry name" value="DUF2087"/>
    <property type="match status" value="1"/>
</dbReference>
<evidence type="ECO:0000313" key="2">
    <source>
        <dbReference type="EMBL" id="GGJ49885.1"/>
    </source>
</evidence>
<gene>
    <name evidence="2" type="ORF">GCM10008938_39800</name>
</gene>
<protein>
    <recommendedName>
        <fullName evidence="1">DUF2087 domain-containing protein</fullName>
    </recommendedName>
</protein>
<dbReference type="InterPro" id="IPR036388">
    <property type="entry name" value="WH-like_DNA-bd_sf"/>
</dbReference>
<reference evidence="3" key="1">
    <citation type="journal article" date="2019" name="Int. J. Syst. Evol. Microbiol.">
        <title>The Global Catalogue of Microorganisms (GCM) 10K type strain sequencing project: providing services to taxonomists for standard genome sequencing and annotation.</title>
        <authorList>
            <consortium name="The Broad Institute Genomics Platform"/>
            <consortium name="The Broad Institute Genome Sequencing Center for Infectious Disease"/>
            <person name="Wu L."/>
            <person name="Ma J."/>
        </authorList>
    </citation>
    <scope>NUCLEOTIDE SEQUENCE [LARGE SCALE GENOMIC DNA]</scope>
    <source>
        <strain evidence="3">JCM 14370</strain>
    </source>
</reference>
<evidence type="ECO:0000259" key="1">
    <source>
        <dbReference type="Pfam" id="PF09860"/>
    </source>
</evidence>
<name>A0ABQ2D8L3_9DEIO</name>
<dbReference type="InterPro" id="IPR018656">
    <property type="entry name" value="DUF2087"/>
</dbReference>
<keyword evidence="3" id="KW-1185">Reference proteome</keyword>